<reference evidence="1" key="1">
    <citation type="submission" date="2020-05" db="EMBL/GenBank/DDBJ databases">
        <authorList>
            <person name="Chiriac C."/>
            <person name="Salcher M."/>
            <person name="Ghai R."/>
            <person name="Kavagutti S V."/>
        </authorList>
    </citation>
    <scope>NUCLEOTIDE SEQUENCE</scope>
</reference>
<protein>
    <submittedName>
        <fullName evidence="1">Unannotated protein</fullName>
    </submittedName>
</protein>
<accession>A0A6J6DG79</accession>
<sequence>MSGTTAFLNLPMRASKALRPSKNTTSSPRSSTSLFTAAGLRCLPPLVMPDFSTMISSGVVKATSSLRFLTDRRGKSLPVPSDHLKSILPKPGNSLVARTYFLRSDILPPRVPLMPCFETMMRPFRFSDSQRVFCQSFIAIGSATGAKP</sequence>
<dbReference type="EMBL" id="CAEZTF010000106">
    <property type="protein sequence ID" value="CAB4562085.1"/>
    <property type="molecule type" value="Genomic_DNA"/>
</dbReference>
<proteinExistence type="predicted"/>
<evidence type="ECO:0000313" key="1">
    <source>
        <dbReference type="EMBL" id="CAB4562085.1"/>
    </source>
</evidence>
<dbReference type="AlphaFoldDB" id="A0A6J6DG79"/>
<gene>
    <name evidence="1" type="ORF">UFOPK1618_00600</name>
</gene>
<name>A0A6J6DG79_9ZZZZ</name>
<organism evidence="1">
    <name type="scientific">freshwater metagenome</name>
    <dbReference type="NCBI Taxonomy" id="449393"/>
    <lineage>
        <taxon>unclassified sequences</taxon>
        <taxon>metagenomes</taxon>
        <taxon>ecological metagenomes</taxon>
    </lineage>
</organism>